<comment type="cofactor">
    <cofactor evidence="2">
        <name>[4Fe-4S] cluster</name>
        <dbReference type="ChEBI" id="CHEBI:49883"/>
    </cofactor>
</comment>
<dbReference type="PROSITE" id="PS50110">
    <property type="entry name" value="RESPONSE_REGULATORY"/>
    <property type="match status" value="1"/>
</dbReference>
<dbReference type="KEGG" id="tsy:THSYN_24125"/>
<evidence type="ECO:0000256" key="9">
    <source>
        <dbReference type="ARBA" id="ARBA00022723"/>
    </source>
</evidence>
<evidence type="ECO:0000313" key="20">
    <source>
        <dbReference type="EMBL" id="AUB83737.1"/>
    </source>
</evidence>
<evidence type="ECO:0000259" key="18">
    <source>
        <dbReference type="PROSITE" id="PS50109"/>
    </source>
</evidence>
<keyword evidence="10" id="KW-0418">Kinase</keyword>
<evidence type="ECO:0000256" key="4">
    <source>
        <dbReference type="ARBA" id="ARBA00012438"/>
    </source>
</evidence>
<dbReference type="AlphaFoldDB" id="A0A2K8UE28"/>
<feature type="domain" description="Histidine kinase" evidence="18">
    <location>
        <begin position="330"/>
        <end position="410"/>
    </location>
</feature>
<dbReference type="SMART" id="SM00387">
    <property type="entry name" value="HATPase_c"/>
    <property type="match status" value="1"/>
</dbReference>
<dbReference type="EMBL" id="CP020370">
    <property type="protein sequence ID" value="AUB83737.1"/>
    <property type="molecule type" value="Genomic_DNA"/>
</dbReference>
<evidence type="ECO:0000256" key="3">
    <source>
        <dbReference type="ARBA" id="ARBA00004496"/>
    </source>
</evidence>
<name>A0A2K8UE28_9GAMM</name>
<dbReference type="InterPro" id="IPR011006">
    <property type="entry name" value="CheY-like_superfamily"/>
</dbReference>
<keyword evidence="21" id="KW-1185">Reference proteome</keyword>
<dbReference type="Gene3D" id="3.40.50.2300">
    <property type="match status" value="1"/>
</dbReference>
<dbReference type="GO" id="GO:0000155">
    <property type="term" value="F:phosphorelay sensor kinase activity"/>
    <property type="evidence" value="ECO:0007669"/>
    <property type="project" value="InterPro"/>
</dbReference>
<dbReference type="InterPro" id="IPR004358">
    <property type="entry name" value="Sig_transdc_His_kin-like_C"/>
</dbReference>
<evidence type="ECO:0000256" key="15">
    <source>
        <dbReference type="ARBA" id="ARBA00030800"/>
    </source>
</evidence>
<dbReference type="Pfam" id="PF02518">
    <property type="entry name" value="HATPase_c"/>
    <property type="match status" value="1"/>
</dbReference>
<dbReference type="SUPFAM" id="SSF52172">
    <property type="entry name" value="CheY-like"/>
    <property type="match status" value="1"/>
</dbReference>
<evidence type="ECO:0000256" key="11">
    <source>
        <dbReference type="ARBA" id="ARBA00023004"/>
    </source>
</evidence>
<evidence type="ECO:0000256" key="6">
    <source>
        <dbReference type="ARBA" id="ARBA00022485"/>
    </source>
</evidence>
<dbReference type="InterPro" id="IPR050482">
    <property type="entry name" value="Sensor_HK_TwoCompSys"/>
</dbReference>
<reference evidence="20 21" key="1">
    <citation type="submission" date="2017-03" db="EMBL/GenBank/DDBJ databases">
        <title>Complete genome sequence of Candidatus 'Thiodictyon syntrophicum' sp. nov. strain Cad16T, a photolithoautotroph purple sulfur bacterium isolated from an alpine meromictic lake.</title>
        <authorList>
            <person name="Luedin S.M."/>
            <person name="Pothier J.F."/>
            <person name="Danza F."/>
            <person name="Storelli N."/>
            <person name="Wittwer M."/>
            <person name="Tonolla M."/>
        </authorList>
    </citation>
    <scope>NUCLEOTIDE SEQUENCE [LARGE SCALE GENOMIC DNA]</scope>
    <source>
        <strain evidence="20 21">Cad16T</strain>
    </source>
</reference>
<dbReference type="InterPro" id="IPR005467">
    <property type="entry name" value="His_kinase_dom"/>
</dbReference>
<comment type="function">
    <text evidence="14">Member of the two-component regulatory system NreB/NreC involved in the control of dissimilatory nitrate/nitrite reduction in response to oxygen. NreB functions as a direct oxygen sensor histidine kinase which is autophosphorylated, in the absence of oxygen, probably at the conserved histidine residue, and transfers its phosphate group probably to a conserved aspartate residue of NreC. NreB/NreC activates the expression of the nitrate (narGHJI) and nitrite (nir) reductase operons, as well as the putative nitrate transporter gene narT.</text>
</comment>
<evidence type="ECO:0000256" key="8">
    <source>
        <dbReference type="ARBA" id="ARBA00022679"/>
    </source>
</evidence>
<proteinExistence type="predicted"/>
<dbReference type="OrthoDB" id="9792869at2"/>
<keyword evidence="16" id="KW-0597">Phosphoprotein</keyword>
<evidence type="ECO:0000313" key="21">
    <source>
        <dbReference type="Proteomes" id="UP000232638"/>
    </source>
</evidence>
<evidence type="ECO:0000256" key="1">
    <source>
        <dbReference type="ARBA" id="ARBA00000085"/>
    </source>
</evidence>
<dbReference type="SUPFAM" id="SSF55874">
    <property type="entry name" value="ATPase domain of HSP90 chaperone/DNA topoisomerase II/histidine kinase"/>
    <property type="match status" value="1"/>
</dbReference>
<dbReference type="Proteomes" id="UP000232638">
    <property type="component" value="Chromosome"/>
</dbReference>
<gene>
    <name evidence="20" type="ORF">THSYN_24125</name>
</gene>
<dbReference type="PROSITE" id="PS50109">
    <property type="entry name" value="HIS_KIN"/>
    <property type="match status" value="1"/>
</dbReference>
<dbReference type="SMART" id="SM00448">
    <property type="entry name" value="REC"/>
    <property type="match status" value="1"/>
</dbReference>
<dbReference type="InterPro" id="IPR003594">
    <property type="entry name" value="HATPase_dom"/>
</dbReference>
<evidence type="ECO:0000256" key="5">
    <source>
        <dbReference type="ARBA" id="ARBA00017322"/>
    </source>
</evidence>
<sequence>MQGPGVDAVSGAAARRHGRGTQAWRMPAERSIMGDQLPYERRLASPRGDATRTTTVPDGAARQDAILVVDDDLLMLRLVGSLLVERGLRVHTATGSSEALRIAAAIRPDLILLDLHMEPCDGFATCALLKSNPVTAAIPVIFLTADTDHAAVVHGLTLGAVDYVAKPFAPAVLLARVRSHLLLGRLTGGLRAEVAARTAELTALNGRLKRLSAAASLVEQRERRQLAQGLHDGVIQTLALARARIGAATEPRVSLAEIDATLESAIADLRSLIFDLSPPELHLLGLDAALASLVERTRRRFPVDLALRVGGALDPLPEEAAALAFLGARELVANLIRHAAARSGLILAERDRDRLRVSVIDDGRGMDESRIGRGFGLFSLRQRLESFGGSLRVAPRAPGACVVLTLPLAGQASATDQVRDGS</sequence>
<dbReference type="GO" id="GO:0046872">
    <property type="term" value="F:metal ion binding"/>
    <property type="evidence" value="ECO:0007669"/>
    <property type="project" value="UniProtKB-KW"/>
</dbReference>
<evidence type="ECO:0000256" key="10">
    <source>
        <dbReference type="ARBA" id="ARBA00022777"/>
    </source>
</evidence>
<evidence type="ECO:0000259" key="19">
    <source>
        <dbReference type="PROSITE" id="PS50110"/>
    </source>
</evidence>
<dbReference type="InterPro" id="IPR001789">
    <property type="entry name" value="Sig_transdc_resp-reg_receiver"/>
</dbReference>
<dbReference type="PRINTS" id="PR00344">
    <property type="entry name" value="BCTRLSENSOR"/>
</dbReference>
<comment type="subcellular location">
    <subcellularLocation>
        <location evidence="3">Cytoplasm</location>
    </subcellularLocation>
</comment>
<dbReference type="EC" id="2.7.13.3" evidence="4"/>
<dbReference type="InterPro" id="IPR011712">
    <property type="entry name" value="Sig_transdc_His_kin_sub3_dim/P"/>
</dbReference>
<evidence type="ECO:0000256" key="17">
    <source>
        <dbReference type="SAM" id="MobiDB-lite"/>
    </source>
</evidence>
<dbReference type="GO" id="GO:0046983">
    <property type="term" value="F:protein dimerization activity"/>
    <property type="evidence" value="ECO:0007669"/>
    <property type="project" value="InterPro"/>
</dbReference>
<evidence type="ECO:0000256" key="13">
    <source>
        <dbReference type="ARBA" id="ARBA00023014"/>
    </source>
</evidence>
<protein>
    <recommendedName>
        <fullName evidence="5">Oxygen sensor histidine kinase NreB</fullName>
        <ecNumber evidence="4">2.7.13.3</ecNumber>
    </recommendedName>
    <alternativeName>
        <fullName evidence="15">Nitrogen regulation protein B</fullName>
    </alternativeName>
</protein>
<dbReference type="Pfam" id="PF00072">
    <property type="entry name" value="Response_reg"/>
    <property type="match status" value="1"/>
</dbReference>
<evidence type="ECO:0000256" key="16">
    <source>
        <dbReference type="PROSITE-ProRule" id="PRU00169"/>
    </source>
</evidence>
<feature type="modified residue" description="4-aspartylphosphate" evidence="16">
    <location>
        <position position="114"/>
    </location>
</feature>
<dbReference type="Pfam" id="PF07730">
    <property type="entry name" value="HisKA_3"/>
    <property type="match status" value="1"/>
</dbReference>
<evidence type="ECO:0000256" key="2">
    <source>
        <dbReference type="ARBA" id="ARBA00001966"/>
    </source>
</evidence>
<keyword evidence="12" id="KW-0902">Two-component regulatory system</keyword>
<dbReference type="PANTHER" id="PTHR24421:SF58">
    <property type="entry name" value="SIGNAL TRANSDUCTION HISTIDINE-PROTEIN KINASE_PHOSPHATASE UHPB"/>
    <property type="match status" value="1"/>
</dbReference>
<dbReference type="PANTHER" id="PTHR24421">
    <property type="entry name" value="NITRATE/NITRITE SENSOR PROTEIN NARX-RELATED"/>
    <property type="match status" value="1"/>
</dbReference>
<evidence type="ECO:0000256" key="14">
    <source>
        <dbReference type="ARBA" id="ARBA00024827"/>
    </source>
</evidence>
<organism evidence="20 21">
    <name type="scientific">Candidatus Thiodictyon syntrophicum</name>
    <dbReference type="NCBI Taxonomy" id="1166950"/>
    <lineage>
        <taxon>Bacteria</taxon>
        <taxon>Pseudomonadati</taxon>
        <taxon>Pseudomonadota</taxon>
        <taxon>Gammaproteobacteria</taxon>
        <taxon>Chromatiales</taxon>
        <taxon>Chromatiaceae</taxon>
        <taxon>Thiodictyon</taxon>
    </lineage>
</organism>
<evidence type="ECO:0000256" key="12">
    <source>
        <dbReference type="ARBA" id="ARBA00023012"/>
    </source>
</evidence>
<dbReference type="GO" id="GO:0016020">
    <property type="term" value="C:membrane"/>
    <property type="evidence" value="ECO:0007669"/>
    <property type="project" value="InterPro"/>
</dbReference>
<accession>A0A2K8UE28</accession>
<dbReference type="InterPro" id="IPR036890">
    <property type="entry name" value="HATPase_C_sf"/>
</dbReference>
<feature type="region of interest" description="Disordered" evidence="17">
    <location>
        <begin position="1"/>
        <end position="56"/>
    </location>
</feature>
<keyword evidence="13" id="KW-0411">Iron-sulfur</keyword>
<keyword evidence="11" id="KW-0408">Iron</keyword>
<dbReference type="GO" id="GO:0051539">
    <property type="term" value="F:4 iron, 4 sulfur cluster binding"/>
    <property type="evidence" value="ECO:0007669"/>
    <property type="project" value="UniProtKB-KW"/>
</dbReference>
<comment type="catalytic activity">
    <reaction evidence="1">
        <text>ATP + protein L-histidine = ADP + protein N-phospho-L-histidine.</text>
        <dbReference type="EC" id="2.7.13.3"/>
    </reaction>
</comment>
<keyword evidence="9" id="KW-0479">Metal-binding</keyword>
<evidence type="ECO:0000256" key="7">
    <source>
        <dbReference type="ARBA" id="ARBA00022490"/>
    </source>
</evidence>
<keyword evidence="7" id="KW-0963">Cytoplasm</keyword>
<dbReference type="Gene3D" id="3.30.565.10">
    <property type="entry name" value="Histidine kinase-like ATPase, C-terminal domain"/>
    <property type="match status" value="1"/>
</dbReference>
<keyword evidence="8" id="KW-0808">Transferase</keyword>
<dbReference type="GO" id="GO:0005737">
    <property type="term" value="C:cytoplasm"/>
    <property type="evidence" value="ECO:0007669"/>
    <property type="project" value="UniProtKB-SubCell"/>
</dbReference>
<keyword evidence="6" id="KW-0004">4Fe-4S</keyword>
<feature type="domain" description="Response regulatory" evidence="19">
    <location>
        <begin position="65"/>
        <end position="181"/>
    </location>
</feature>